<dbReference type="Pfam" id="PF03609">
    <property type="entry name" value="EII-Sor"/>
    <property type="match status" value="1"/>
</dbReference>
<feature type="transmembrane region" description="Helical" evidence="9">
    <location>
        <begin position="95"/>
        <end position="118"/>
    </location>
</feature>
<evidence type="ECO:0000256" key="6">
    <source>
        <dbReference type="ARBA" id="ARBA00022692"/>
    </source>
</evidence>
<gene>
    <name evidence="10" type="ORF">DES31_1883</name>
</gene>
<dbReference type="OrthoDB" id="7058816at2"/>
<feature type="transmembrane region" description="Helical" evidence="9">
    <location>
        <begin position="138"/>
        <end position="161"/>
    </location>
</feature>
<evidence type="ECO:0000256" key="1">
    <source>
        <dbReference type="ARBA" id="ARBA00004651"/>
    </source>
</evidence>
<dbReference type="AlphaFoldDB" id="A0A420XEY9"/>
<feature type="transmembrane region" description="Helical" evidence="9">
    <location>
        <begin position="6"/>
        <end position="24"/>
    </location>
</feature>
<name>A0A420XEY9_9PAST</name>
<organism evidence="10 11">
    <name type="scientific">Otariodibacter oris</name>
    <dbReference type="NCBI Taxonomy" id="1032623"/>
    <lineage>
        <taxon>Bacteria</taxon>
        <taxon>Pseudomonadati</taxon>
        <taxon>Pseudomonadota</taxon>
        <taxon>Gammaproteobacteria</taxon>
        <taxon>Pasteurellales</taxon>
        <taxon>Pasteurellaceae</taxon>
        <taxon>Otariodibacter</taxon>
    </lineage>
</organism>
<evidence type="ECO:0000256" key="5">
    <source>
        <dbReference type="ARBA" id="ARBA00022683"/>
    </source>
</evidence>
<dbReference type="PROSITE" id="PS51106">
    <property type="entry name" value="PTS_EIIC_TYPE_4"/>
    <property type="match status" value="1"/>
</dbReference>
<feature type="transmembrane region" description="Helical" evidence="9">
    <location>
        <begin position="33"/>
        <end position="54"/>
    </location>
</feature>
<dbReference type="NCBIfam" id="TIGR00822">
    <property type="entry name" value="EII-Sor"/>
    <property type="match status" value="1"/>
</dbReference>
<dbReference type="InterPro" id="IPR050303">
    <property type="entry name" value="GatZ_KbaZ_carbometab"/>
</dbReference>
<dbReference type="NCBIfam" id="NF011647">
    <property type="entry name" value="PRK15065.1"/>
    <property type="match status" value="1"/>
</dbReference>
<dbReference type="RefSeq" id="WP_121124285.1">
    <property type="nucleotide sequence ID" value="NZ_CP016604.1"/>
</dbReference>
<feature type="transmembrane region" description="Helical" evidence="9">
    <location>
        <begin position="209"/>
        <end position="239"/>
    </location>
</feature>
<dbReference type="GO" id="GO:0005886">
    <property type="term" value="C:plasma membrane"/>
    <property type="evidence" value="ECO:0007669"/>
    <property type="project" value="UniProtKB-SubCell"/>
</dbReference>
<evidence type="ECO:0000313" key="10">
    <source>
        <dbReference type="EMBL" id="RKR70629.1"/>
    </source>
</evidence>
<evidence type="ECO:0000256" key="3">
    <source>
        <dbReference type="ARBA" id="ARBA00022475"/>
    </source>
</evidence>
<keyword evidence="2" id="KW-0813">Transport</keyword>
<dbReference type="PANTHER" id="PTHR32502">
    <property type="entry name" value="N-ACETYLGALACTOSAMINE PERMEASE II COMPONENT-RELATED"/>
    <property type="match status" value="1"/>
</dbReference>
<keyword evidence="5" id="KW-0598">Phosphotransferase system</keyword>
<keyword evidence="8 9" id="KW-0472">Membrane</keyword>
<comment type="subcellular location">
    <subcellularLocation>
        <location evidence="1">Cell membrane</location>
        <topology evidence="1">Multi-pass membrane protein</topology>
    </subcellularLocation>
</comment>
<comment type="caution">
    <text evidence="10">The sequence shown here is derived from an EMBL/GenBank/DDBJ whole genome shotgun (WGS) entry which is preliminary data.</text>
</comment>
<evidence type="ECO:0000256" key="9">
    <source>
        <dbReference type="SAM" id="Phobius"/>
    </source>
</evidence>
<evidence type="ECO:0000256" key="7">
    <source>
        <dbReference type="ARBA" id="ARBA00022989"/>
    </source>
</evidence>
<keyword evidence="7 9" id="KW-1133">Transmembrane helix</keyword>
<keyword evidence="11" id="KW-1185">Reference proteome</keyword>
<evidence type="ECO:0000256" key="8">
    <source>
        <dbReference type="ARBA" id="ARBA00023136"/>
    </source>
</evidence>
<protein>
    <submittedName>
        <fullName evidence="10">PTS system D-mannose-specific IIC component (Man family)</fullName>
    </submittedName>
</protein>
<reference evidence="10 11" key="1">
    <citation type="submission" date="2018-10" db="EMBL/GenBank/DDBJ databases">
        <title>Genomic Encyclopedia of Type Strains, Phase IV (KMG-IV): sequencing the most valuable type-strain genomes for metagenomic binning, comparative biology and taxonomic classification.</title>
        <authorList>
            <person name="Goeker M."/>
        </authorList>
    </citation>
    <scope>NUCLEOTIDE SEQUENCE [LARGE SCALE GENOMIC DNA]</scope>
    <source>
        <strain evidence="10 11">DSM 23800</strain>
    </source>
</reference>
<dbReference type="Proteomes" id="UP000280099">
    <property type="component" value="Unassembled WGS sequence"/>
</dbReference>
<dbReference type="EMBL" id="RBJC01000011">
    <property type="protein sequence ID" value="RKR70629.1"/>
    <property type="molecule type" value="Genomic_DNA"/>
</dbReference>
<feature type="transmembrane region" description="Helical" evidence="9">
    <location>
        <begin position="173"/>
        <end position="197"/>
    </location>
</feature>
<proteinExistence type="predicted"/>
<dbReference type="GO" id="GO:0009401">
    <property type="term" value="P:phosphoenolpyruvate-dependent sugar phosphotransferase system"/>
    <property type="evidence" value="ECO:0007669"/>
    <property type="project" value="UniProtKB-KW"/>
</dbReference>
<evidence type="ECO:0000313" key="11">
    <source>
        <dbReference type="Proteomes" id="UP000280099"/>
    </source>
</evidence>
<evidence type="ECO:0000256" key="2">
    <source>
        <dbReference type="ARBA" id="ARBA00022448"/>
    </source>
</evidence>
<dbReference type="PANTHER" id="PTHR32502:SF4">
    <property type="entry name" value="PTS SYSTEM MANNOSE-SPECIFIC EIIC COMPONENT"/>
    <property type="match status" value="1"/>
</dbReference>
<feature type="transmembrane region" description="Helical" evidence="9">
    <location>
        <begin position="66"/>
        <end position="88"/>
    </location>
</feature>
<accession>A0A420XEY9</accession>
<keyword evidence="6 9" id="KW-0812">Transmembrane</keyword>
<sequence length="266" mass="28120">MEISTLQIILVFIVACISGMGSILDEWQTHRPLIACTLVGIVLGDMKTGIIVGGSLELLALGWMNIGAALAPDAALASVVSTILVIVGGQDIPTAIALAIPLAAAGQVLTYVVRAITVGFQHAADKAVETGDLNKLDWIHRSALFLQAMRIAIPALIVAMTAGTDTVQHLLNAIPEVVTMGLKIAGGFIAVVGYAMVINMMRAGHLMPFFYTGFVVAAFSDFNLVALGVLGTVMAIIYIQLHPKYNQSKQVVQVQSATNDLDNRLD</sequence>
<keyword evidence="4" id="KW-0762">Sugar transport</keyword>
<dbReference type="InterPro" id="IPR004700">
    <property type="entry name" value="PTS_IIC_man"/>
</dbReference>
<keyword evidence="3" id="KW-1003">Cell membrane</keyword>
<evidence type="ECO:0000256" key="4">
    <source>
        <dbReference type="ARBA" id="ARBA00022597"/>
    </source>
</evidence>